<dbReference type="OrthoDB" id="29145at2759"/>
<sequence length="832" mass="85404">MARVLKAPEIKLAVDLNMTRVASRLMLLNSVVRMERPLATHMSQRYSLHAGTARQRTPLELSAQYGVSASEWRRTKRVLGAHRRRIARDVALLVAVHGLALLGVTLGVAFAAPSPGMGAIACGVPSVALAASCGALAWYYWAEIVPRRRAAACGVLTRTMFGYKGLAVVYRRGYAGMDAAGFFLVPWADDAPEPFGLGGRTPKRQLTLGSRHSSAPFSSTHASHSSRRLSATRLSRLLDAAAPTGGRAPAHGTPARGARGSAATVDAAARSAAAATARAEQRAAAARSALTPVRSVPPIALGSVAPPVAPSARPPSSPVVPLLSVPTGGLDALSYLPHDAREVLDAIRRLPQLAIGASSTDPRVRLDAIISISRLLAREHDPPIDAALSAGALPSLAAALRAAGSGGEGEVGVDDDDATKSVGVEAAMISETLVEATWALTNITAGSSEHAAAVVASGCVADLVRLGGASDTQLAEQAVWALGNLAGDSASARDAVLQHGGAAVLASHLAATDRPALARTACWVACNVARTEPRPPRAAVAPLLGGLASALQLRAAPPDEENTAQALWAFIHLCAPSAPARADTAGGGNDGGDDGGEMYGHDEARLAAAAIAAALSARGLRALGELCAHNALLLCRPAVRLLALLAGADANVADAVSERRGRHFASLPHPRVLAVARQQEACDALHSLLSAAPAHLDAALDARLVPALCALLGDEATPPPVLRAAADALCGAVARASAEQRARIGADGALAPLCALVRTADAHLTADATDALARMLAPAERALVRKPTHSWRRNSMDSKACQLILAATAPQLQQRDSSWCSGRGGDANLLSV</sequence>
<feature type="transmembrane region" description="Helical" evidence="6">
    <location>
        <begin position="118"/>
        <end position="141"/>
    </location>
</feature>
<dbReference type="Pfam" id="PF00514">
    <property type="entry name" value="Arm"/>
    <property type="match status" value="1"/>
</dbReference>
<accession>A0A8J5XFQ6</accession>
<dbReference type="SUPFAM" id="SSF48371">
    <property type="entry name" value="ARM repeat"/>
    <property type="match status" value="1"/>
</dbReference>
<keyword evidence="6" id="KW-0812">Transmembrane</keyword>
<evidence type="ECO:0000256" key="2">
    <source>
        <dbReference type="ARBA" id="ARBA00022448"/>
    </source>
</evidence>
<keyword evidence="2" id="KW-0813">Transport</keyword>
<feature type="region of interest" description="Disordered" evidence="5">
    <location>
        <begin position="196"/>
        <end position="229"/>
    </location>
</feature>
<reference evidence="7" key="1">
    <citation type="submission" date="2021-05" db="EMBL/GenBank/DDBJ databases">
        <title>The genome of the haptophyte Pavlova lutheri (Diacronema luteri, Pavlovales) - a model for lipid biosynthesis in eukaryotic algae.</title>
        <authorList>
            <person name="Hulatt C.J."/>
            <person name="Posewitz M.C."/>
        </authorList>
    </citation>
    <scope>NUCLEOTIDE SEQUENCE</scope>
    <source>
        <strain evidence="7">NIVA-4/92</strain>
    </source>
</reference>
<evidence type="ECO:0000313" key="8">
    <source>
        <dbReference type="Proteomes" id="UP000751190"/>
    </source>
</evidence>
<keyword evidence="8" id="KW-1185">Reference proteome</keyword>
<comment type="similarity">
    <text evidence="1">Belongs to the importin alpha family.</text>
</comment>
<comment type="caution">
    <text evidence="7">The sequence shown here is derived from an EMBL/GenBank/DDBJ whole genome shotgun (WGS) entry which is preliminary data.</text>
</comment>
<feature type="transmembrane region" description="Helical" evidence="6">
    <location>
        <begin position="90"/>
        <end position="112"/>
    </location>
</feature>
<evidence type="ECO:0000256" key="3">
    <source>
        <dbReference type="ARBA" id="ARBA00022927"/>
    </source>
</evidence>
<organism evidence="7 8">
    <name type="scientific">Diacronema lutheri</name>
    <name type="common">Unicellular marine alga</name>
    <name type="synonym">Monochrysis lutheri</name>
    <dbReference type="NCBI Taxonomy" id="2081491"/>
    <lineage>
        <taxon>Eukaryota</taxon>
        <taxon>Haptista</taxon>
        <taxon>Haptophyta</taxon>
        <taxon>Pavlovophyceae</taxon>
        <taxon>Pavlovales</taxon>
        <taxon>Pavlovaceae</taxon>
        <taxon>Diacronema</taxon>
    </lineage>
</organism>
<evidence type="ECO:0000256" key="4">
    <source>
        <dbReference type="PROSITE-ProRule" id="PRU00259"/>
    </source>
</evidence>
<keyword evidence="3" id="KW-0653">Protein transport</keyword>
<dbReference type="GO" id="GO:0015031">
    <property type="term" value="P:protein transport"/>
    <property type="evidence" value="ECO:0007669"/>
    <property type="project" value="UniProtKB-KW"/>
</dbReference>
<evidence type="ECO:0000313" key="7">
    <source>
        <dbReference type="EMBL" id="KAG8464281.1"/>
    </source>
</evidence>
<evidence type="ECO:0000256" key="6">
    <source>
        <dbReference type="SAM" id="Phobius"/>
    </source>
</evidence>
<feature type="compositionally biased region" description="Low complexity" evidence="5">
    <location>
        <begin position="213"/>
        <end position="229"/>
    </location>
</feature>
<keyword evidence="6" id="KW-1133">Transmembrane helix</keyword>
<dbReference type="AlphaFoldDB" id="A0A8J5XFQ6"/>
<dbReference type="EMBL" id="JAGTXO010000013">
    <property type="protein sequence ID" value="KAG8464281.1"/>
    <property type="molecule type" value="Genomic_DNA"/>
</dbReference>
<dbReference type="Proteomes" id="UP000751190">
    <property type="component" value="Unassembled WGS sequence"/>
</dbReference>
<keyword evidence="6" id="KW-0472">Membrane</keyword>
<dbReference type="SMART" id="SM00185">
    <property type="entry name" value="ARM"/>
    <property type="match status" value="5"/>
</dbReference>
<protein>
    <submittedName>
        <fullName evidence="7">Uncharacterized protein</fullName>
    </submittedName>
</protein>
<name>A0A8J5XFQ6_DIALT</name>
<feature type="repeat" description="ARM" evidence="4">
    <location>
        <begin position="458"/>
        <end position="500"/>
    </location>
</feature>
<dbReference type="Gene3D" id="1.25.10.10">
    <property type="entry name" value="Leucine-rich Repeat Variant"/>
    <property type="match status" value="1"/>
</dbReference>
<evidence type="ECO:0000256" key="1">
    <source>
        <dbReference type="ARBA" id="ARBA00010394"/>
    </source>
</evidence>
<dbReference type="PROSITE" id="PS50176">
    <property type="entry name" value="ARM_REPEAT"/>
    <property type="match status" value="1"/>
</dbReference>
<dbReference type="InterPro" id="IPR000225">
    <property type="entry name" value="Armadillo"/>
</dbReference>
<dbReference type="InterPro" id="IPR011989">
    <property type="entry name" value="ARM-like"/>
</dbReference>
<dbReference type="InterPro" id="IPR016024">
    <property type="entry name" value="ARM-type_fold"/>
</dbReference>
<dbReference type="PANTHER" id="PTHR23316">
    <property type="entry name" value="IMPORTIN ALPHA"/>
    <property type="match status" value="1"/>
</dbReference>
<evidence type="ECO:0000256" key="5">
    <source>
        <dbReference type="SAM" id="MobiDB-lite"/>
    </source>
</evidence>
<proteinExistence type="inferred from homology"/>
<gene>
    <name evidence="7" type="ORF">KFE25_003344</name>
</gene>